<evidence type="ECO:0000313" key="2">
    <source>
        <dbReference type="EMBL" id="KAL2915764.1"/>
    </source>
</evidence>
<gene>
    <name evidence="2" type="ORF">HK105_204711</name>
</gene>
<sequence>MSSVPQSHRQHGTIEEAMEAGYKMVEYHQHENNENFTVHIQQEDGGETMVYTNIGVERMQKLAEMSGLPLPVRSQWKEGDPLRPPKPHERADTKAMSFADCVKDGGKLESYHETERGTYSVHIRTRDGKVHVYTSVSLQSIEELPGFEG</sequence>
<evidence type="ECO:0000256" key="1">
    <source>
        <dbReference type="SAM" id="MobiDB-lite"/>
    </source>
</evidence>
<feature type="region of interest" description="Disordered" evidence="1">
    <location>
        <begin position="70"/>
        <end position="97"/>
    </location>
</feature>
<dbReference type="Proteomes" id="UP001527925">
    <property type="component" value="Unassembled WGS sequence"/>
</dbReference>
<comment type="caution">
    <text evidence="2">The sequence shown here is derived from an EMBL/GenBank/DDBJ whole genome shotgun (WGS) entry which is preliminary data.</text>
</comment>
<accession>A0ABR4N8I0</accession>
<name>A0ABR4N8I0_9FUNG</name>
<keyword evidence="3" id="KW-1185">Reference proteome</keyword>
<reference evidence="2 3" key="1">
    <citation type="submission" date="2023-09" db="EMBL/GenBank/DDBJ databases">
        <title>Pangenome analysis of Batrachochytrium dendrobatidis and related Chytrids.</title>
        <authorList>
            <person name="Yacoub M.N."/>
            <person name="Stajich J.E."/>
            <person name="James T.Y."/>
        </authorList>
    </citation>
    <scope>NUCLEOTIDE SEQUENCE [LARGE SCALE GENOMIC DNA]</scope>
    <source>
        <strain evidence="2 3">JEL0888</strain>
    </source>
</reference>
<organism evidence="2 3">
    <name type="scientific">Polyrhizophydium stewartii</name>
    <dbReference type="NCBI Taxonomy" id="2732419"/>
    <lineage>
        <taxon>Eukaryota</taxon>
        <taxon>Fungi</taxon>
        <taxon>Fungi incertae sedis</taxon>
        <taxon>Chytridiomycota</taxon>
        <taxon>Chytridiomycota incertae sedis</taxon>
        <taxon>Chytridiomycetes</taxon>
        <taxon>Rhizophydiales</taxon>
        <taxon>Rhizophydiales incertae sedis</taxon>
        <taxon>Polyrhizophydium</taxon>
    </lineage>
</organism>
<protein>
    <submittedName>
        <fullName evidence="2">Uncharacterized protein</fullName>
    </submittedName>
</protein>
<evidence type="ECO:0000313" key="3">
    <source>
        <dbReference type="Proteomes" id="UP001527925"/>
    </source>
</evidence>
<feature type="compositionally biased region" description="Basic and acidic residues" evidence="1">
    <location>
        <begin position="75"/>
        <end position="93"/>
    </location>
</feature>
<dbReference type="EMBL" id="JADGIZ020000021">
    <property type="protein sequence ID" value="KAL2915764.1"/>
    <property type="molecule type" value="Genomic_DNA"/>
</dbReference>
<proteinExistence type="predicted"/>